<dbReference type="EMBL" id="CH476741">
    <property type="protein sequence ID" value="EIE87399.1"/>
    <property type="molecule type" value="Genomic_DNA"/>
</dbReference>
<name>I1CG19_RHIO9</name>
<evidence type="ECO:0000313" key="1">
    <source>
        <dbReference type="EMBL" id="EIE87399.1"/>
    </source>
</evidence>
<protein>
    <submittedName>
        <fullName evidence="1">Uncharacterized protein</fullName>
    </submittedName>
</protein>
<dbReference type="Proteomes" id="UP000009138">
    <property type="component" value="Unassembled WGS sequence"/>
</dbReference>
<dbReference type="VEuPathDB" id="FungiDB:RO3G_12110"/>
<evidence type="ECO:0000313" key="2">
    <source>
        <dbReference type="Proteomes" id="UP000009138"/>
    </source>
</evidence>
<organism evidence="1 2">
    <name type="scientific">Rhizopus delemar (strain RA 99-880 / ATCC MYA-4621 / FGSC 9543 / NRRL 43880)</name>
    <name type="common">Mucormycosis agent</name>
    <name type="synonym">Rhizopus arrhizus var. delemar</name>
    <dbReference type="NCBI Taxonomy" id="246409"/>
    <lineage>
        <taxon>Eukaryota</taxon>
        <taxon>Fungi</taxon>
        <taxon>Fungi incertae sedis</taxon>
        <taxon>Mucoromycota</taxon>
        <taxon>Mucoromycotina</taxon>
        <taxon>Mucoromycetes</taxon>
        <taxon>Mucorales</taxon>
        <taxon>Mucorineae</taxon>
        <taxon>Rhizopodaceae</taxon>
        <taxon>Rhizopus</taxon>
    </lineage>
</organism>
<proteinExistence type="predicted"/>
<dbReference type="AlphaFoldDB" id="I1CG19"/>
<dbReference type="InParanoid" id="I1CG19"/>
<accession>I1CG19</accession>
<keyword evidence="2" id="KW-1185">Reference proteome</keyword>
<reference evidence="1 2" key="1">
    <citation type="journal article" date="2009" name="PLoS Genet.">
        <title>Genomic analysis of the basal lineage fungus Rhizopus oryzae reveals a whole-genome duplication.</title>
        <authorList>
            <person name="Ma L.-J."/>
            <person name="Ibrahim A.S."/>
            <person name="Skory C."/>
            <person name="Grabherr M.G."/>
            <person name="Burger G."/>
            <person name="Butler M."/>
            <person name="Elias M."/>
            <person name="Idnurm A."/>
            <person name="Lang B.F."/>
            <person name="Sone T."/>
            <person name="Abe A."/>
            <person name="Calvo S.E."/>
            <person name="Corrochano L.M."/>
            <person name="Engels R."/>
            <person name="Fu J."/>
            <person name="Hansberg W."/>
            <person name="Kim J.-M."/>
            <person name="Kodira C.D."/>
            <person name="Koehrsen M.J."/>
            <person name="Liu B."/>
            <person name="Miranda-Saavedra D."/>
            <person name="O'Leary S."/>
            <person name="Ortiz-Castellanos L."/>
            <person name="Poulter R."/>
            <person name="Rodriguez-Romero J."/>
            <person name="Ruiz-Herrera J."/>
            <person name="Shen Y.-Q."/>
            <person name="Zeng Q."/>
            <person name="Galagan J."/>
            <person name="Birren B.W."/>
            <person name="Cuomo C.A."/>
            <person name="Wickes B.L."/>
        </authorList>
    </citation>
    <scope>NUCLEOTIDE SEQUENCE [LARGE SCALE GENOMIC DNA]</scope>
    <source>
        <strain evidence="2">RA 99-880 / ATCC MYA-4621 / FGSC 9543 / NRRL 43880</strain>
    </source>
</reference>
<dbReference type="GeneID" id="93619075"/>
<dbReference type="RefSeq" id="XP_067522795.1">
    <property type="nucleotide sequence ID" value="XM_067666694.1"/>
</dbReference>
<sequence>MSMSHTAFQHTCYSSQLSLLFASFAHVEWNHLMVMKGILAYTLKYRLLGSFTFPVDPSTMPVYLFFRVLQKQSWFE</sequence>
<gene>
    <name evidence="1" type="ORF">RO3G_12110</name>
</gene>